<reference evidence="1 2" key="1">
    <citation type="submission" date="2018-03" db="EMBL/GenBank/DDBJ databases">
        <title>Draft genome sequence of Rohu Carp (Labeo rohita).</title>
        <authorList>
            <person name="Das P."/>
            <person name="Kushwaha B."/>
            <person name="Joshi C.G."/>
            <person name="Kumar D."/>
            <person name="Nagpure N.S."/>
            <person name="Sahoo L."/>
            <person name="Das S.P."/>
            <person name="Bit A."/>
            <person name="Patnaik S."/>
            <person name="Meher P.K."/>
            <person name="Jayasankar P."/>
            <person name="Koringa P.G."/>
            <person name="Patel N.V."/>
            <person name="Hinsu A.T."/>
            <person name="Kumar R."/>
            <person name="Pandey M."/>
            <person name="Agarwal S."/>
            <person name="Srivastava S."/>
            <person name="Singh M."/>
            <person name="Iquebal M.A."/>
            <person name="Jaiswal S."/>
            <person name="Angadi U.B."/>
            <person name="Kumar N."/>
            <person name="Raza M."/>
            <person name="Shah T.M."/>
            <person name="Rai A."/>
            <person name="Jena J.K."/>
        </authorList>
    </citation>
    <scope>NUCLEOTIDE SEQUENCE [LARGE SCALE GENOMIC DNA]</scope>
    <source>
        <strain evidence="1">DASCIFA01</strain>
        <tissue evidence="1">Testis</tissue>
    </source>
</reference>
<dbReference type="EMBL" id="QBIY01013357">
    <property type="protein sequence ID" value="RXN06911.1"/>
    <property type="molecule type" value="Genomic_DNA"/>
</dbReference>
<organism evidence="1 2">
    <name type="scientific">Labeo rohita</name>
    <name type="common">Indian major carp</name>
    <name type="synonym">Cyprinus rohita</name>
    <dbReference type="NCBI Taxonomy" id="84645"/>
    <lineage>
        <taxon>Eukaryota</taxon>
        <taxon>Metazoa</taxon>
        <taxon>Chordata</taxon>
        <taxon>Craniata</taxon>
        <taxon>Vertebrata</taxon>
        <taxon>Euteleostomi</taxon>
        <taxon>Actinopterygii</taxon>
        <taxon>Neopterygii</taxon>
        <taxon>Teleostei</taxon>
        <taxon>Ostariophysi</taxon>
        <taxon>Cypriniformes</taxon>
        <taxon>Cyprinidae</taxon>
        <taxon>Labeoninae</taxon>
        <taxon>Labeonini</taxon>
        <taxon>Labeo</taxon>
    </lineage>
</organism>
<accession>A0A498LFI4</accession>
<sequence length="158" mass="17040">MVLAPSKPCKVAPSCHLRSDLRVQVSFSARHPFLAPRRSATILSHPSCAVPLSLFEYFTLLLPLVRDAGLSSHCVHACGSAGMRALGVWCDGACVWPLTPVCPPVPACLSQHAAVWTHLTEAGITHMAARVLSLPRLLRSPVVRRLLRSLSLFLPPAP</sequence>
<proteinExistence type="predicted"/>
<evidence type="ECO:0000313" key="2">
    <source>
        <dbReference type="Proteomes" id="UP000290572"/>
    </source>
</evidence>
<protein>
    <submittedName>
        <fullName evidence="1">Uncharacterized protein</fullName>
    </submittedName>
</protein>
<keyword evidence="2" id="KW-1185">Reference proteome</keyword>
<dbReference type="AlphaFoldDB" id="A0A498LFI4"/>
<evidence type="ECO:0000313" key="1">
    <source>
        <dbReference type="EMBL" id="RXN06911.1"/>
    </source>
</evidence>
<name>A0A498LFI4_LABRO</name>
<comment type="caution">
    <text evidence="1">The sequence shown here is derived from an EMBL/GenBank/DDBJ whole genome shotgun (WGS) entry which is preliminary data.</text>
</comment>
<gene>
    <name evidence="1" type="ORF">ROHU_012192</name>
</gene>
<dbReference type="Proteomes" id="UP000290572">
    <property type="component" value="Unassembled WGS sequence"/>
</dbReference>